<dbReference type="GO" id="GO:0085020">
    <property type="term" value="P:protein K6-linked ubiquitination"/>
    <property type="evidence" value="ECO:0007669"/>
    <property type="project" value="TreeGrafter"/>
</dbReference>
<evidence type="ECO:0008006" key="6">
    <source>
        <dbReference type="Google" id="ProtNLM"/>
    </source>
</evidence>
<keyword evidence="1" id="KW-0677">Repeat</keyword>
<name>A0A9X3N093_9ACTN</name>
<organism evidence="4 5">
    <name type="scientific">Solirubrobacter ginsenosidimutans</name>
    <dbReference type="NCBI Taxonomy" id="490573"/>
    <lineage>
        <taxon>Bacteria</taxon>
        <taxon>Bacillati</taxon>
        <taxon>Actinomycetota</taxon>
        <taxon>Thermoleophilia</taxon>
        <taxon>Solirubrobacterales</taxon>
        <taxon>Solirubrobacteraceae</taxon>
        <taxon>Solirubrobacter</taxon>
    </lineage>
</organism>
<dbReference type="PANTHER" id="PTHR24171:SF8">
    <property type="entry name" value="BRCA1-ASSOCIATED RING DOMAIN PROTEIN 1"/>
    <property type="match status" value="1"/>
</dbReference>
<sequence length="209" mass="21944">MNPWDAVKAGEVEALRAELAKDPSLAHARPDGRRTLLHVLTDWPGHLPRATETLAALVEAGADVDAPYAGPNHAETPLHWAASSDDVALIDGLLDAGADIEARGGVIGEGTALDDAWAFGQWNAARRLVERGATPTLLAAAALGLPLNADGDVTHAFWAACHGGQRAAAETLLARGADPRWVGWDDLTPEQAARREGASELADWVAQLP</sequence>
<dbReference type="AlphaFoldDB" id="A0A9X3N093"/>
<dbReference type="EMBL" id="JAPDOD010000052">
    <property type="protein sequence ID" value="MDA0165822.1"/>
    <property type="molecule type" value="Genomic_DNA"/>
</dbReference>
<dbReference type="InterPro" id="IPR036770">
    <property type="entry name" value="Ankyrin_rpt-contain_sf"/>
</dbReference>
<dbReference type="RefSeq" id="WP_270045084.1">
    <property type="nucleotide sequence ID" value="NZ_JAPDOD010000052.1"/>
</dbReference>
<evidence type="ECO:0000313" key="4">
    <source>
        <dbReference type="EMBL" id="MDA0165822.1"/>
    </source>
</evidence>
<dbReference type="PROSITE" id="PS50297">
    <property type="entry name" value="ANK_REP_REGION"/>
    <property type="match status" value="1"/>
</dbReference>
<dbReference type="GO" id="GO:0004842">
    <property type="term" value="F:ubiquitin-protein transferase activity"/>
    <property type="evidence" value="ECO:0007669"/>
    <property type="project" value="TreeGrafter"/>
</dbReference>
<evidence type="ECO:0000313" key="5">
    <source>
        <dbReference type="Proteomes" id="UP001149140"/>
    </source>
</evidence>
<feature type="repeat" description="ANK" evidence="3">
    <location>
        <begin position="73"/>
        <end position="105"/>
    </location>
</feature>
<keyword evidence="2 3" id="KW-0040">ANK repeat</keyword>
<evidence type="ECO:0000256" key="1">
    <source>
        <dbReference type="ARBA" id="ARBA00022737"/>
    </source>
</evidence>
<dbReference type="Pfam" id="PF00023">
    <property type="entry name" value="Ank"/>
    <property type="match status" value="1"/>
</dbReference>
<keyword evidence="5" id="KW-1185">Reference proteome</keyword>
<evidence type="ECO:0000256" key="2">
    <source>
        <dbReference type="ARBA" id="ARBA00023043"/>
    </source>
</evidence>
<dbReference type="InterPro" id="IPR002110">
    <property type="entry name" value="Ankyrin_rpt"/>
</dbReference>
<reference evidence="4" key="1">
    <citation type="submission" date="2022-10" db="EMBL/GenBank/DDBJ databases">
        <title>The WGS of Solirubrobacter ginsenosidimutans DSM 21036.</title>
        <authorList>
            <person name="Jiang Z."/>
        </authorList>
    </citation>
    <scope>NUCLEOTIDE SEQUENCE</scope>
    <source>
        <strain evidence="4">DSM 21036</strain>
    </source>
</reference>
<accession>A0A9X3N093</accession>
<evidence type="ECO:0000256" key="3">
    <source>
        <dbReference type="PROSITE-ProRule" id="PRU00023"/>
    </source>
</evidence>
<proteinExistence type="predicted"/>
<dbReference type="PANTHER" id="PTHR24171">
    <property type="entry name" value="ANKYRIN REPEAT DOMAIN-CONTAINING PROTEIN 39-RELATED"/>
    <property type="match status" value="1"/>
</dbReference>
<dbReference type="PROSITE" id="PS50088">
    <property type="entry name" value="ANK_REPEAT"/>
    <property type="match status" value="1"/>
</dbReference>
<comment type="caution">
    <text evidence="4">The sequence shown here is derived from an EMBL/GenBank/DDBJ whole genome shotgun (WGS) entry which is preliminary data.</text>
</comment>
<dbReference type="SUPFAM" id="SSF48403">
    <property type="entry name" value="Ankyrin repeat"/>
    <property type="match status" value="1"/>
</dbReference>
<protein>
    <recommendedName>
        <fullName evidence="6">Ankyrin repeat domain-containing protein</fullName>
    </recommendedName>
</protein>
<gene>
    <name evidence="4" type="ORF">OM076_36485</name>
</gene>
<dbReference type="Gene3D" id="1.25.40.20">
    <property type="entry name" value="Ankyrin repeat-containing domain"/>
    <property type="match status" value="1"/>
</dbReference>
<dbReference type="SMART" id="SM00248">
    <property type="entry name" value="ANK"/>
    <property type="match status" value="4"/>
</dbReference>
<dbReference type="Proteomes" id="UP001149140">
    <property type="component" value="Unassembled WGS sequence"/>
</dbReference>